<dbReference type="EMBL" id="KZ305018">
    <property type="protein sequence ID" value="PIA64677.1"/>
    <property type="molecule type" value="Genomic_DNA"/>
</dbReference>
<sequence length="449" mass="50329">MGAFSLRVIKPSFKACVEKALNQIDVPGTMGVVHVDKDVDDESMHFSRVGTTVEIRQCRWFEDGSFEVLIFGKQRFHLRERWVDVEGAPCAKVQIIQENFPMRTPRNAFGQLASVPNCWNCSSSRQVPPDASDAEYLCIQDDNDSDCLSETSFENDLSPAELALHQSAARSYKRNDRSNGSTISESSNLVCELGHTLRTCTCDSGGSSDQRYIGKSIDCCVGIYNKYQSVLESKSDSNEGWKMLVAGESKWSRRAPRAFWPHWVYRMYDSYFLAQRATVMWKQIIGDSSMHDFAKKPGLLSFNIASKIPVSDSSRQELLEIDGVSYRLRREIQLLECLDRVCCKTCQSVIAKRSEMLVMPSDGLLGAFMNIPGYVHKIMIFQKVNGLALIGHPSEECSLFPGYAWTIATCTVCESVVPITGWLFTATDKTLKPDSFWGILISQVAANIC</sequence>
<dbReference type="CDD" id="cd15777">
    <property type="entry name" value="CRBN_C_like"/>
    <property type="match status" value="1"/>
</dbReference>
<evidence type="ECO:0000313" key="4">
    <source>
        <dbReference type="Proteomes" id="UP000230069"/>
    </source>
</evidence>
<accession>A0A2G5F9P3</accession>
<dbReference type="Proteomes" id="UP000230069">
    <property type="component" value="Unassembled WGS sequence"/>
</dbReference>
<dbReference type="InterPro" id="IPR034750">
    <property type="entry name" value="CULT"/>
</dbReference>
<dbReference type="SUPFAM" id="SSF88697">
    <property type="entry name" value="PUA domain-like"/>
    <property type="match status" value="1"/>
</dbReference>
<dbReference type="FunFam" id="1.20.58.1480:FF:000007">
    <property type="entry name" value="Lon protease homolog"/>
    <property type="match status" value="1"/>
</dbReference>
<feature type="domain" description="CULT" evidence="2">
    <location>
        <begin position="338"/>
        <end position="448"/>
    </location>
</feature>
<gene>
    <name evidence="3" type="ORF">AQUCO_00100263v1</name>
</gene>
<dbReference type="Gene3D" id="2.30.130.40">
    <property type="entry name" value="LON domain-like"/>
    <property type="match status" value="1"/>
</dbReference>
<dbReference type="PANTHER" id="PTHR14255">
    <property type="entry name" value="CEREBLON"/>
    <property type="match status" value="1"/>
</dbReference>
<dbReference type="InterPro" id="IPR003111">
    <property type="entry name" value="Lon_prtase_N"/>
</dbReference>
<comment type="similarity">
    <text evidence="1">Belongs to the 4-toluene sulfonate uptake permease (TSUP) (TC 2.A.102) family.</text>
</comment>
<dbReference type="OrthoDB" id="267517at2759"/>
<dbReference type="Gene3D" id="1.20.58.1480">
    <property type="match status" value="1"/>
</dbReference>
<proteinExistence type="inferred from homology"/>
<name>A0A2G5F9P3_AQUCA</name>
<dbReference type="PANTHER" id="PTHR14255:SF4">
    <property type="entry name" value="PROTEIN CEREBLON"/>
    <property type="match status" value="1"/>
</dbReference>
<dbReference type="Pfam" id="PF02190">
    <property type="entry name" value="LON_substr_bdg"/>
    <property type="match status" value="1"/>
</dbReference>
<dbReference type="InterPro" id="IPR015947">
    <property type="entry name" value="PUA-like_sf"/>
</dbReference>
<evidence type="ECO:0000259" key="2">
    <source>
        <dbReference type="PROSITE" id="PS51788"/>
    </source>
</evidence>
<dbReference type="PROSITE" id="PS51788">
    <property type="entry name" value="CULT"/>
    <property type="match status" value="1"/>
</dbReference>
<protein>
    <recommendedName>
        <fullName evidence="2">CULT domain-containing protein</fullName>
    </recommendedName>
</protein>
<evidence type="ECO:0000313" key="3">
    <source>
        <dbReference type="EMBL" id="PIA64677.1"/>
    </source>
</evidence>
<dbReference type="STRING" id="218851.A0A2G5F9P3"/>
<evidence type="ECO:0000256" key="1">
    <source>
        <dbReference type="ARBA" id="ARBA00009142"/>
    </source>
</evidence>
<dbReference type="Gene3D" id="2.170.150.20">
    <property type="entry name" value="Peptide methionine sulfoxide reductase"/>
    <property type="match status" value="1"/>
</dbReference>
<dbReference type="GO" id="GO:0016567">
    <property type="term" value="P:protein ubiquitination"/>
    <property type="evidence" value="ECO:0007669"/>
    <property type="project" value="TreeGrafter"/>
</dbReference>
<dbReference type="InParanoid" id="A0A2G5F9P3"/>
<dbReference type="SMART" id="SM00464">
    <property type="entry name" value="LON"/>
    <property type="match status" value="1"/>
</dbReference>
<dbReference type="FunFam" id="2.170.150.20:FF:000007">
    <property type="entry name" value="Protein cereblon"/>
    <property type="match status" value="1"/>
</dbReference>
<dbReference type="GO" id="GO:0031464">
    <property type="term" value="C:Cul4A-RING E3 ubiquitin ligase complex"/>
    <property type="evidence" value="ECO:0007669"/>
    <property type="project" value="TreeGrafter"/>
</dbReference>
<reference evidence="3 4" key="1">
    <citation type="submission" date="2017-09" db="EMBL/GenBank/DDBJ databases">
        <title>WGS assembly of Aquilegia coerulea Goldsmith.</title>
        <authorList>
            <person name="Hodges S."/>
            <person name="Kramer E."/>
            <person name="Nordborg M."/>
            <person name="Tomkins J."/>
            <person name="Borevitz J."/>
            <person name="Derieg N."/>
            <person name="Yan J."/>
            <person name="Mihaltcheva S."/>
            <person name="Hayes R.D."/>
            <person name="Rokhsar D."/>
        </authorList>
    </citation>
    <scope>NUCLEOTIDE SEQUENCE [LARGE SCALE GENOMIC DNA]</scope>
    <source>
        <strain evidence="4">cv. Goldsmith</strain>
    </source>
</reference>
<dbReference type="AlphaFoldDB" id="A0A2G5F9P3"/>
<keyword evidence="4" id="KW-1185">Reference proteome</keyword>
<dbReference type="InterPro" id="IPR046336">
    <property type="entry name" value="Lon_prtase_N_sf"/>
</dbReference>
<organism evidence="3 4">
    <name type="scientific">Aquilegia coerulea</name>
    <name type="common">Rocky mountain columbine</name>
    <dbReference type="NCBI Taxonomy" id="218851"/>
    <lineage>
        <taxon>Eukaryota</taxon>
        <taxon>Viridiplantae</taxon>
        <taxon>Streptophyta</taxon>
        <taxon>Embryophyta</taxon>
        <taxon>Tracheophyta</taxon>
        <taxon>Spermatophyta</taxon>
        <taxon>Magnoliopsida</taxon>
        <taxon>Ranunculales</taxon>
        <taxon>Ranunculaceae</taxon>
        <taxon>Thalictroideae</taxon>
        <taxon>Aquilegia</taxon>
    </lineage>
</organism>